<organism evidence="1 2">
    <name type="scientific">Rhododendron molle</name>
    <name type="common">Chinese azalea</name>
    <name type="synonym">Azalea mollis</name>
    <dbReference type="NCBI Taxonomy" id="49168"/>
    <lineage>
        <taxon>Eukaryota</taxon>
        <taxon>Viridiplantae</taxon>
        <taxon>Streptophyta</taxon>
        <taxon>Embryophyta</taxon>
        <taxon>Tracheophyta</taxon>
        <taxon>Spermatophyta</taxon>
        <taxon>Magnoliopsida</taxon>
        <taxon>eudicotyledons</taxon>
        <taxon>Gunneridae</taxon>
        <taxon>Pentapetalae</taxon>
        <taxon>asterids</taxon>
        <taxon>Ericales</taxon>
        <taxon>Ericaceae</taxon>
        <taxon>Ericoideae</taxon>
        <taxon>Rhodoreae</taxon>
        <taxon>Rhododendron</taxon>
    </lineage>
</organism>
<keyword evidence="2" id="KW-1185">Reference proteome</keyword>
<sequence>MADREAAMLDPLDGFSLYMLFQQAKPFAPEEEYNWDPKPIWQDPMDPNSNPLQGYATPNYMTHYAEDDLVQEDPRVLGDHISTFSSVFDSVCDADHDPEEFPRPDVSYPSNGDCGTMVTNLVPPANLWDVDEVADIQVGTKVWAVNHSLTEGGLWDVPFTANPEPITEVALVTDLSFWDSLLMRDLAEDLGVDMEVPKSTIATNKGKGKLREVPADLWDVNEDPQVVPSSGNMHNVTRSGRIFQPANLQAGTSSSPSNPRNEPFAFPRSAPFEVLAGPPNADLVQRQLEQIYAAVSIWGLICSSWEHCQKLCHALSCLEIQVDVTPETMVSLILPPTSKNTVAFTDKDLPVDGVDHNYPLNIIRQMSRTLGSYCPH</sequence>
<evidence type="ECO:0000313" key="1">
    <source>
        <dbReference type="EMBL" id="KAI8529838.1"/>
    </source>
</evidence>
<name>A0ACC0LNU2_RHOML</name>
<gene>
    <name evidence="1" type="ORF">RHMOL_Rhmol11G0005400</name>
</gene>
<proteinExistence type="predicted"/>
<reference evidence="1" key="1">
    <citation type="submission" date="2022-02" db="EMBL/GenBank/DDBJ databases">
        <title>Plant Genome Project.</title>
        <authorList>
            <person name="Zhang R.-G."/>
        </authorList>
    </citation>
    <scope>NUCLEOTIDE SEQUENCE</scope>
    <source>
        <strain evidence="1">AT1</strain>
    </source>
</reference>
<evidence type="ECO:0000313" key="2">
    <source>
        <dbReference type="Proteomes" id="UP001062846"/>
    </source>
</evidence>
<protein>
    <submittedName>
        <fullName evidence="1">Uncharacterized protein</fullName>
    </submittedName>
</protein>
<dbReference type="EMBL" id="CM046398">
    <property type="protein sequence ID" value="KAI8529838.1"/>
    <property type="molecule type" value="Genomic_DNA"/>
</dbReference>
<comment type="caution">
    <text evidence="1">The sequence shown here is derived from an EMBL/GenBank/DDBJ whole genome shotgun (WGS) entry which is preliminary data.</text>
</comment>
<dbReference type="Proteomes" id="UP001062846">
    <property type="component" value="Chromosome 11"/>
</dbReference>
<accession>A0ACC0LNU2</accession>